<dbReference type="GO" id="GO:0005829">
    <property type="term" value="C:cytosol"/>
    <property type="evidence" value="ECO:0007669"/>
    <property type="project" value="TreeGrafter"/>
</dbReference>
<keyword evidence="4" id="KW-0540">Nuclease</keyword>
<reference evidence="4 5" key="1">
    <citation type="submission" date="2020-06" db="EMBL/GenBank/DDBJ databases">
        <title>Acidovorax antarctica sp. nov., isolated from Corinth ice sheet soil, Antarctic Fields Peninsula.</title>
        <authorList>
            <person name="Xu Q."/>
            <person name="Peng F."/>
        </authorList>
    </citation>
    <scope>NUCLEOTIDE SEQUENCE [LARGE SCALE GENOMIC DNA]</scope>
    <source>
        <strain evidence="4 5">16-35-5</strain>
    </source>
</reference>
<dbReference type="EMBL" id="CP054840">
    <property type="protein sequence ID" value="QKV54783.1"/>
    <property type="molecule type" value="Genomic_DNA"/>
</dbReference>
<dbReference type="Pfam" id="PF00929">
    <property type="entry name" value="RNase_T"/>
    <property type="match status" value="1"/>
</dbReference>
<dbReference type="InterPro" id="IPR012337">
    <property type="entry name" value="RNaseH-like_sf"/>
</dbReference>
<gene>
    <name evidence="4" type="ORF">HUK68_18830</name>
</gene>
<dbReference type="RefSeq" id="WP_175505580.1">
    <property type="nucleotide sequence ID" value="NZ_CAURQT010000010.1"/>
</dbReference>
<protein>
    <submittedName>
        <fullName evidence="4">3'-5' exonuclease</fullName>
    </submittedName>
</protein>
<dbReference type="InterPro" id="IPR013520">
    <property type="entry name" value="Ribonucl_H"/>
</dbReference>
<evidence type="ECO:0000256" key="2">
    <source>
        <dbReference type="ARBA" id="ARBA00026073"/>
    </source>
</evidence>
<evidence type="ECO:0000256" key="1">
    <source>
        <dbReference type="ARBA" id="ARBA00025483"/>
    </source>
</evidence>
<dbReference type="SUPFAM" id="SSF53098">
    <property type="entry name" value="Ribonuclease H-like"/>
    <property type="match status" value="1"/>
</dbReference>
<dbReference type="CDD" id="cd06127">
    <property type="entry name" value="DEDDh"/>
    <property type="match status" value="1"/>
</dbReference>
<dbReference type="InterPro" id="IPR036397">
    <property type="entry name" value="RNaseH_sf"/>
</dbReference>
<evidence type="ECO:0000313" key="5">
    <source>
        <dbReference type="Proteomes" id="UP000509579"/>
    </source>
</evidence>
<dbReference type="SMART" id="SM00479">
    <property type="entry name" value="EXOIII"/>
    <property type="match status" value="1"/>
</dbReference>
<comment type="function">
    <text evidence="1">DNA polymerase III is a complex, multichain enzyme responsible for most of the replicative synthesis in bacteria. The epsilon subunit contain the editing function and is a proofreading 3'-5' exonuclease.</text>
</comment>
<evidence type="ECO:0000313" key="4">
    <source>
        <dbReference type="EMBL" id="QKV54783.1"/>
    </source>
</evidence>
<dbReference type="PANTHER" id="PTHR30231">
    <property type="entry name" value="DNA POLYMERASE III SUBUNIT EPSILON"/>
    <property type="match status" value="1"/>
</dbReference>
<keyword evidence="4" id="KW-0269">Exonuclease</keyword>
<dbReference type="KEGG" id="aant:HUK68_18830"/>
<dbReference type="FunFam" id="3.30.420.10:FF:000045">
    <property type="entry name" value="3'-5' exonuclease DinG"/>
    <property type="match status" value="1"/>
</dbReference>
<dbReference type="PANTHER" id="PTHR30231:SF37">
    <property type="entry name" value="EXODEOXYRIBONUCLEASE 10"/>
    <property type="match status" value="1"/>
</dbReference>
<dbReference type="Proteomes" id="UP000509579">
    <property type="component" value="Chromosome"/>
</dbReference>
<proteinExistence type="predicted"/>
<feature type="domain" description="Exonuclease" evidence="3">
    <location>
        <begin position="4"/>
        <end position="171"/>
    </location>
</feature>
<name>A0A6N1X8X1_9BURK</name>
<dbReference type="GO" id="GO:0045004">
    <property type="term" value="P:DNA replication proofreading"/>
    <property type="evidence" value="ECO:0007669"/>
    <property type="project" value="TreeGrafter"/>
</dbReference>
<keyword evidence="5" id="KW-1185">Reference proteome</keyword>
<keyword evidence="4" id="KW-0378">Hydrolase</keyword>
<dbReference type="Gene3D" id="3.30.420.10">
    <property type="entry name" value="Ribonuclease H-like superfamily/Ribonuclease H"/>
    <property type="match status" value="1"/>
</dbReference>
<organism evidence="4 5">
    <name type="scientific">Comamonas antarctica</name>
    <dbReference type="NCBI Taxonomy" id="2743470"/>
    <lineage>
        <taxon>Bacteria</taxon>
        <taxon>Pseudomonadati</taxon>
        <taxon>Pseudomonadota</taxon>
        <taxon>Betaproteobacteria</taxon>
        <taxon>Burkholderiales</taxon>
        <taxon>Comamonadaceae</taxon>
        <taxon>Comamonas</taxon>
    </lineage>
</organism>
<comment type="subunit">
    <text evidence="2">DNA polymerase III contains a core (composed of alpha, epsilon and theta chains) that associates with a tau subunit. This core dimerizes to form the POLIII' complex. PolIII' associates with the gamma complex (composed of gamma, delta, delta', psi and chi chains) and with the beta chain to form the complete DNA polymerase III complex.</text>
</comment>
<evidence type="ECO:0000259" key="3">
    <source>
        <dbReference type="SMART" id="SM00479"/>
    </source>
</evidence>
<sequence length="237" mass="25484">MSSAIAVIDFETTGMTPGQGARATEVAIVLLEAGQVVDRFQSLMRTGAYIPSFITRLTGITNQMVAGAPDAEDVMRDAARFVGAAPMVAHNAAFDRKFWEAELAHAGLPAPQPFACTVLLSRRLYPEAPSHKLGNIVDHLGLPRAGRAHRALADAEMAASLLARMQSDLRLRWGLGQTGHELLSTLQRCPKGQMPRLLAQQAAQFPLTRDLFERESGVLPPHPVVDQAGPIIGPSLP</sequence>
<dbReference type="GO" id="GO:0008408">
    <property type="term" value="F:3'-5' exonuclease activity"/>
    <property type="evidence" value="ECO:0007669"/>
    <property type="project" value="TreeGrafter"/>
</dbReference>
<accession>A0A6N1X8X1</accession>
<dbReference type="GO" id="GO:0003676">
    <property type="term" value="F:nucleic acid binding"/>
    <property type="evidence" value="ECO:0007669"/>
    <property type="project" value="InterPro"/>
</dbReference>
<dbReference type="AlphaFoldDB" id="A0A6N1X8X1"/>